<comment type="caution">
    <text evidence="2">The sequence shown here is derived from an EMBL/GenBank/DDBJ whole genome shotgun (WGS) entry which is preliminary data.</text>
</comment>
<name>A0A1V9G0S1_9BACT</name>
<keyword evidence="1" id="KW-0732">Signal</keyword>
<organism evidence="2 3">
    <name type="scientific">Niastella vici</name>
    <dbReference type="NCBI Taxonomy" id="1703345"/>
    <lineage>
        <taxon>Bacteria</taxon>
        <taxon>Pseudomonadati</taxon>
        <taxon>Bacteroidota</taxon>
        <taxon>Chitinophagia</taxon>
        <taxon>Chitinophagales</taxon>
        <taxon>Chitinophagaceae</taxon>
        <taxon>Niastella</taxon>
    </lineage>
</organism>
<evidence type="ECO:0000256" key="1">
    <source>
        <dbReference type="SAM" id="SignalP"/>
    </source>
</evidence>
<dbReference type="Proteomes" id="UP000192796">
    <property type="component" value="Unassembled WGS sequence"/>
</dbReference>
<evidence type="ECO:0000313" key="3">
    <source>
        <dbReference type="Proteomes" id="UP000192796"/>
    </source>
</evidence>
<accession>A0A1V9G0S1</accession>
<dbReference type="AlphaFoldDB" id="A0A1V9G0S1"/>
<keyword evidence="3" id="KW-1185">Reference proteome</keyword>
<sequence length="251" mass="28561">MKLLIPLAALTLVTLTATAQKFELQINANGNFTWLPDFKNRIYIVDGFIVPNLIDINNARNPPVITETRSETRPGGGYTIEAEVAKRINERWKLSFAVGVMEMSFSYRTYIAQSFYRNDFYLGNSNTNLTYLIIRPVNVAFNSKRFIIQGGPVVSYLLGKKYTNRVVIYDINTHPWEALGAFFEEKGDAQKMLYGAHAYAGINVARNIDLLVGSQYFFNSIYKKEGTYKPLYDKGKAFQAQLGISYHLARF</sequence>
<dbReference type="RefSeq" id="WP_081147309.1">
    <property type="nucleotide sequence ID" value="NZ_LVYD01000043.1"/>
</dbReference>
<dbReference type="OrthoDB" id="668505at2"/>
<evidence type="ECO:0008006" key="4">
    <source>
        <dbReference type="Google" id="ProtNLM"/>
    </source>
</evidence>
<feature type="signal peptide" evidence="1">
    <location>
        <begin position="1"/>
        <end position="19"/>
    </location>
</feature>
<gene>
    <name evidence="2" type="ORF">A3860_22240</name>
</gene>
<protein>
    <recommendedName>
        <fullName evidence="4">Outer membrane protein beta-barrel domain-containing protein</fullName>
    </recommendedName>
</protein>
<proteinExistence type="predicted"/>
<evidence type="ECO:0000313" key="2">
    <source>
        <dbReference type="EMBL" id="OQP64128.1"/>
    </source>
</evidence>
<dbReference type="EMBL" id="LVYD01000043">
    <property type="protein sequence ID" value="OQP64128.1"/>
    <property type="molecule type" value="Genomic_DNA"/>
</dbReference>
<reference evidence="2 3" key="1">
    <citation type="submission" date="2016-03" db="EMBL/GenBank/DDBJ databases">
        <title>Niastella vici sp. nov., isolated from farmland soil.</title>
        <authorList>
            <person name="Chen L."/>
            <person name="Wang D."/>
            <person name="Yang S."/>
            <person name="Wang G."/>
        </authorList>
    </citation>
    <scope>NUCLEOTIDE SEQUENCE [LARGE SCALE GENOMIC DNA]</scope>
    <source>
        <strain evidence="2 3">DJ57</strain>
    </source>
</reference>
<feature type="chain" id="PRO_5012709346" description="Outer membrane protein beta-barrel domain-containing protein" evidence="1">
    <location>
        <begin position="20"/>
        <end position="251"/>
    </location>
</feature>